<feature type="binding site" evidence="8">
    <location>
        <position position="174"/>
    </location>
    <ligand>
        <name>ATP</name>
        <dbReference type="ChEBI" id="CHEBI:30616"/>
    </ligand>
</feature>
<dbReference type="Proteomes" id="UP000015559">
    <property type="component" value="Chromosome"/>
</dbReference>
<dbReference type="eggNOG" id="COG0397">
    <property type="taxonomic scope" value="Bacteria"/>
</dbReference>
<dbReference type="RefSeq" id="WP_009205262.1">
    <property type="nucleotide sequence ID" value="NC_022357.1"/>
</dbReference>
<feature type="active site" description="Proton acceptor" evidence="8">
    <location>
        <position position="330"/>
    </location>
</feature>
<name>S6AIJ9_SULDS</name>
<evidence type="ECO:0000256" key="7">
    <source>
        <dbReference type="ARBA" id="ARBA00022842"/>
    </source>
</evidence>
<feature type="binding site" evidence="8">
    <location>
        <position position="138"/>
    </location>
    <ligand>
        <name>ATP</name>
        <dbReference type="ChEBI" id="CHEBI:30616"/>
    </ligand>
</feature>
<keyword evidence="6 8" id="KW-0067">ATP-binding</keyword>
<dbReference type="InterPro" id="IPR003846">
    <property type="entry name" value="SelO"/>
</dbReference>
<dbReference type="AlphaFoldDB" id="S6AIJ9"/>
<feature type="binding site" evidence="8">
    <location>
        <position position="331"/>
    </location>
    <ligand>
        <name>Mg(2+)</name>
        <dbReference type="ChEBI" id="CHEBI:18420"/>
    </ligand>
</feature>
<dbReference type="GO" id="GO:0070733">
    <property type="term" value="F:AMPylase activity"/>
    <property type="evidence" value="ECO:0007669"/>
    <property type="project" value="UniProtKB-EC"/>
</dbReference>
<feature type="binding site" evidence="8">
    <location>
        <position position="161"/>
    </location>
    <ligand>
        <name>ATP</name>
        <dbReference type="ChEBI" id="CHEBI:30616"/>
    </ligand>
</feature>
<evidence type="ECO:0000256" key="6">
    <source>
        <dbReference type="ARBA" id="ARBA00022840"/>
    </source>
</evidence>
<feature type="binding site" evidence="8">
    <location>
        <position position="141"/>
    </location>
    <ligand>
        <name>ATP</name>
        <dbReference type="ChEBI" id="CHEBI:30616"/>
    </ligand>
</feature>
<proteinExistence type="inferred from homology"/>
<gene>
    <name evidence="8" type="primary">ydiU</name>
    <name evidence="8" type="synonym">selO</name>
    <name evidence="9" type="ORF">SCD_n02258</name>
</gene>
<comment type="catalytic activity">
    <reaction evidence="8">
        <text>L-seryl-[protein] + UTP = O-(5'-uridylyl)-L-seryl-[protein] + diphosphate</text>
        <dbReference type="Rhea" id="RHEA:64604"/>
        <dbReference type="Rhea" id="RHEA-COMP:9863"/>
        <dbReference type="Rhea" id="RHEA-COMP:16635"/>
        <dbReference type="ChEBI" id="CHEBI:29999"/>
        <dbReference type="ChEBI" id="CHEBI:33019"/>
        <dbReference type="ChEBI" id="CHEBI:46398"/>
        <dbReference type="ChEBI" id="CHEBI:156051"/>
    </reaction>
</comment>
<dbReference type="PANTHER" id="PTHR32057">
    <property type="entry name" value="PROTEIN ADENYLYLTRANSFERASE SELO, MITOCHONDRIAL"/>
    <property type="match status" value="1"/>
</dbReference>
<dbReference type="HAMAP" id="MF_00692">
    <property type="entry name" value="SelO"/>
    <property type="match status" value="1"/>
</dbReference>
<protein>
    <recommendedName>
        <fullName evidence="8">Protein nucleotidyltransferase YdiU</fullName>
        <ecNumber evidence="8">2.7.7.-</ecNumber>
    </recommendedName>
    <alternativeName>
        <fullName evidence="8">Protein adenylyltransferase YdiU</fullName>
        <ecNumber evidence="8">2.7.7.108</ecNumber>
    </alternativeName>
    <alternativeName>
        <fullName evidence="8">Protein uridylyltransferase YdiU</fullName>
        <ecNumber evidence="8">2.7.7.-</ecNumber>
    </alternativeName>
</protein>
<dbReference type="KEGG" id="sdr:SCD_n02258"/>
<dbReference type="GO" id="GO:0030145">
    <property type="term" value="F:manganese ion binding"/>
    <property type="evidence" value="ECO:0007669"/>
    <property type="project" value="UniProtKB-UniRule"/>
</dbReference>
<keyword evidence="10" id="KW-1185">Reference proteome</keyword>
<feature type="binding site" evidence="8">
    <location>
        <position position="173"/>
    </location>
    <ligand>
        <name>ATP</name>
        <dbReference type="ChEBI" id="CHEBI:30616"/>
    </ligand>
</feature>
<dbReference type="EC" id="2.7.7.-" evidence="8"/>
<dbReference type="Pfam" id="PF02696">
    <property type="entry name" value="SelO"/>
    <property type="match status" value="1"/>
</dbReference>
<comment type="catalytic activity">
    <reaction evidence="8">
        <text>L-threonyl-[protein] + ATP = 3-O-(5'-adenylyl)-L-threonyl-[protein] + diphosphate</text>
        <dbReference type="Rhea" id="RHEA:54292"/>
        <dbReference type="Rhea" id="RHEA-COMP:11060"/>
        <dbReference type="Rhea" id="RHEA-COMP:13847"/>
        <dbReference type="ChEBI" id="CHEBI:30013"/>
        <dbReference type="ChEBI" id="CHEBI:30616"/>
        <dbReference type="ChEBI" id="CHEBI:33019"/>
        <dbReference type="ChEBI" id="CHEBI:138113"/>
        <dbReference type="EC" id="2.7.7.108"/>
    </reaction>
</comment>
<comment type="catalytic activity">
    <reaction evidence="8">
        <text>L-tyrosyl-[protein] + ATP = O-(5'-adenylyl)-L-tyrosyl-[protein] + diphosphate</text>
        <dbReference type="Rhea" id="RHEA:54288"/>
        <dbReference type="Rhea" id="RHEA-COMP:10136"/>
        <dbReference type="Rhea" id="RHEA-COMP:13846"/>
        <dbReference type="ChEBI" id="CHEBI:30616"/>
        <dbReference type="ChEBI" id="CHEBI:33019"/>
        <dbReference type="ChEBI" id="CHEBI:46858"/>
        <dbReference type="ChEBI" id="CHEBI:83624"/>
        <dbReference type="EC" id="2.7.7.108"/>
    </reaction>
</comment>
<dbReference type="GO" id="GO:0005524">
    <property type="term" value="F:ATP binding"/>
    <property type="evidence" value="ECO:0007669"/>
    <property type="project" value="UniProtKB-UniRule"/>
</dbReference>
<keyword evidence="3 8" id="KW-0548">Nucleotidyltransferase</keyword>
<comment type="function">
    <text evidence="8">Nucleotidyltransferase involved in the post-translational modification of proteins. It can catalyze the addition of adenosine monophosphate (AMP) or uridine monophosphate (UMP) to a protein, resulting in modifications known as AMPylation and UMPylation.</text>
</comment>
<comment type="catalytic activity">
    <reaction evidence="8">
        <text>L-seryl-[protein] + ATP = 3-O-(5'-adenylyl)-L-seryl-[protein] + diphosphate</text>
        <dbReference type="Rhea" id="RHEA:58120"/>
        <dbReference type="Rhea" id="RHEA-COMP:9863"/>
        <dbReference type="Rhea" id="RHEA-COMP:15073"/>
        <dbReference type="ChEBI" id="CHEBI:29999"/>
        <dbReference type="ChEBI" id="CHEBI:30616"/>
        <dbReference type="ChEBI" id="CHEBI:33019"/>
        <dbReference type="ChEBI" id="CHEBI:142516"/>
        <dbReference type="EC" id="2.7.7.108"/>
    </reaction>
</comment>
<feature type="binding site" evidence="8">
    <location>
        <position position="340"/>
    </location>
    <ligand>
        <name>Mg(2+)</name>
        <dbReference type="ChEBI" id="CHEBI:18420"/>
    </ligand>
</feature>
<comment type="catalytic activity">
    <reaction evidence="8">
        <text>L-tyrosyl-[protein] + UTP = O-(5'-uridylyl)-L-tyrosyl-[protein] + diphosphate</text>
        <dbReference type="Rhea" id="RHEA:83887"/>
        <dbReference type="Rhea" id="RHEA-COMP:10136"/>
        <dbReference type="Rhea" id="RHEA-COMP:20238"/>
        <dbReference type="ChEBI" id="CHEBI:33019"/>
        <dbReference type="ChEBI" id="CHEBI:46398"/>
        <dbReference type="ChEBI" id="CHEBI:46858"/>
        <dbReference type="ChEBI" id="CHEBI:90602"/>
    </reaction>
</comment>
<organism evidence="9 10">
    <name type="scientific">Sulfuricella denitrificans (strain DSM 22764 / NBRC 105220 / skB26)</name>
    <dbReference type="NCBI Taxonomy" id="1163617"/>
    <lineage>
        <taxon>Bacteria</taxon>
        <taxon>Pseudomonadati</taxon>
        <taxon>Pseudomonadota</taxon>
        <taxon>Betaproteobacteria</taxon>
        <taxon>Nitrosomonadales</taxon>
        <taxon>Sulfuricellaceae</taxon>
        <taxon>Sulfuricella</taxon>
    </lineage>
</organism>
<evidence type="ECO:0000256" key="4">
    <source>
        <dbReference type="ARBA" id="ARBA00022723"/>
    </source>
</evidence>
<dbReference type="PANTHER" id="PTHR32057:SF14">
    <property type="entry name" value="PROTEIN ADENYLYLTRANSFERASE SELO, MITOCHONDRIAL"/>
    <property type="match status" value="1"/>
</dbReference>
<evidence type="ECO:0000313" key="10">
    <source>
        <dbReference type="Proteomes" id="UP000015559"/>
    </source>
</evidence>
<evidence type="ECO:0000256" key="5">
    <source>
        <dbReference type="ARBA" id="ARBA00022741"/>
    </source>
</evidence>
<dbReference type="HOGENOM" id="CLU_010245_3_0_4"/>
<keyword evidence="5 8" id="KW-0547">Nucleotide-binding</keyword>
<evidence type="ECO:0000313" key="9">
    <source>
        <dbReference type="EMBL" id="BAN36066.1"/>
    </source>
</evidence>
<evidence type="ECO:0000256" key="2">
    <source>
        <dbReference type="ARBA" id="ARBA00022679"/>
    </source>
</evidence>
<comment type="similarity">
    <text evidence="1 8">Belongs to the SELO family.</text>
</comment>
<dbReference type="OrthoDB" id="9776281at2"/>
<feature type="binding site" evidence="8">
    <location>
        <position position="340"/>
    </location>
    <ligand>
        <name>ATP</name>
        <dbReference type="ChEBI" id="CHEBI:30616"/>
    </ligand>
</feature>
<dbReference type="EC" id="2.7.7.108" evidence="8"/>
<feature type="binding site" evidence="8">
    <location>
        <position position="246"/>
    </location>
    <ligand>
        <name>ATP</name>
        <dbReference type="ChEBI" id="CHEBI:30616"/>
    </ligand>
</feature>
<accession>S6AIJ9</accession>
<keyword evidence="4 8" id="KW-0479">Metal-binding</keyword>
<evidence type="ECO:0000256" key="8">
    <source>
        <dbReference type="HAMAP-Rule" id="MF_00692"/>
    </source>
</evidence>
<evidence type="ECO:0000256" key="3">
    <source>
        <dbReference type="ARBA" id="ARBA00022695"/>
    </source>
</evidence>
<keyword evidence="2 8" id="KW-0808">Transferase</keyword>
<sequence>MNSPAPLSFTAFLQCTDYSLLRCLTADPEQARHAPNKTLRQVKSGHYVEVLPTPLPNPRYVIHSRSFFRELNLSESAASSGSFMHFFTGNPTVAVGAANADVESPHVQASGWASGYALSIYGQEMYHNCPFKNGNGYGDGRAISVLEVLLSNGHRWEFQLKGGGTTPYCRGGDGRAVLRSSIREFLASEAMAALGVPTSRALCLFVSRSETISRPWYSPGAKTEEPDRMVDEPAAITTRAAPSFLRVGQLELFGRRARKNEHPRALAELEAIFLHTLAREYPDIATQLCHPEATLTDKVLAVAREFGARLSRLAAHWIRVGYCQGNFNSDNCSLGGRTLDYGPFGFIEAYNPMFQMWIGGGEHFSFMNQPIAAVTNFKMFCTALVPLLGQDAIQELGKILEAQPEIMNREMNRMWAEKMGLAEFRMELFAALHALMAETPVDYTIFWRELSNLPRHVAALRPGFYETRGGYAQDSVAMEARWAVWLQKWHAALEQEGRDPAGVSAAMKRVNPKYIPREWMMVEAYRSATDAGDYSLVQRLHDVLDDPYGEQSETVAALYYKKKEEKFFDLGGTSHCSCSS</sequence>
<comment type="cofactor">
    <cofactor evidence="8">
        <name>Mg(2+)</name>
        <dbReference type="ChEBI" id="CHEBI:18420"/>
    </cofactor>
    <cofactor evidence="8">
        <name>Mn(2+)</name>
        <dbReference type="ChEBI" id="CHEBI:29035"/>
    </cofactor>
</comment>
<dbReference type="EMBL" id="AP013066">
    <property type="protein sequence ID" value="BAN36066.1"/>
    <property type="molecule type" value="Genomic_DNA"/>
</dbReference>
<reference evidence="9 10" key="1">
    <citation type="journal article" date="2012" name="Appl. Environ. Microbiol.">
        <title>Draft genome sequence of a psychrotolerant sulfur-oxidizing bacterium, Sulfuricella denitrificans skB26, and proteomic insights into cold adaptation.</title>
        <authorList>
            <person name="Watanabe T."/>
            <person name="Kojima H."/>
            <person name="Fukui M."/>
        </authorList>
    </citation>
    <scope>NUCLEOTIDE SEQUENCE [LARGE SCALE GENOMIC DNA]</scope>
    <source>
        <strain evidence="10">skB26</strain>
    </source>
</reference>
<keyword evidence="7 8" id="KW-0460">Magnesium</keyword>
<comment type="catalytic activity">
    <reaction evidence="8">
        <text>L-histidyl-[protein] + UTP = N(tele)-(5'-uridylyl)-L-histidyl-[protein] + diphosphate</text>
        <dbReference type="Rhea" id="RHEA:83891"/>
        <dbReference type="Rhea" id="RHEA-COMP:9745"/>
        <dbReference type="Rhea" id="RHEA-COMP:20239"/>
        <dbReference type="ChEBI" id="CHEBI:29979"/>
        <dbReference type="ChEBI" id="CHEBI:33019"/>
        <dbReference type="ChEBI" id="CHEBI:46398"/>
        <dbReference type="ChEBI" id="CHEBI:233474"/>
    </reaction>
</comment>
<feature type="binding site" evidence="8">
    <location>
        <position position="140"/>
    </location>
    <ligand>
        <name>ATP</name>
        <dbReference type="ChEBI" id="CHEBI:30616"/>
    </ligand>
</feature>
<dbReference type="GO" id="GO:0000287">
    <property type="term" value="F:magnesium ion binding"/>
    <property type="evidence" value="ECO:0007669"/>
    <property type="project" value="UniProtKB-UniRule"/>
</dbReference>
<feature type="binding site" evidence="8">
    <location>
        <position position="239"/>
    </location>
    <ligand>
        <name>ATP</name>
        <dbReference type="ChEBI" id="CHEBI:30616"/>
    </ligand>
</feature>
<keyword evidence="8" id="KW-0464">Manganese</keyword>
<evidence type="ECO:0000256" key="1">
    <source>
        <dbReference type="ARBA" id="ARBA00009747"/>
    </source>
</evidence>